<comment type="catalytic activity">
    <reaction evidence="1 9">
        <text>Endonucleolytic cleavage to 5'-phosphomonoester.</text>
        <dbReference type="EC" id="3.1.26.3"/>
    </reaction>
</comment>
<comment type="function">
    <text evidence="9">Digests double-stranded RNA. Involved in the processing of primary rRNA transcript to yield the immediate precursors to the large and small rRNAs (23S and 16S). Processes some mRNAs, and tRNAs when they are encoded in the rRNA operon. Processes pre-crRNA and tracrRNA of type II CRISPR loci if present in the organism.</text>
</comment>
<evidence type="ECO:0000313" key="13">
    <source>
        <dbReference type="Proteomes" id="UP000784435"/>
    </source>
</evidence>
<dbReference type="EMBL" id="DYUK01000079">
    <property type="protein sequence ID" value="HJG79460.1"/>
    <property type="molecule type" value="Genomic_DNA"/>
</dbReference>
<comment type="similarity">
    <text evidence="2">Belongs to the ribonuclease III family.</text>
</comment>
<keyword evidence="6 9" id="KW-0255">Endonuclease</keyword>
<evidence type="ECO:0000259" key="11">
    <source>
        <dbReference type="PROSITE" id="PS50142"/>
    </source>
</evidence>
<feature type="binding site" evidence="9">
    <location>
        <position position="45"/>
    </location>
    <ligand>
        <name>Mg(2+)</name>
        <dbReference type="ChEBI" id="CHEBI:18420"/>
    </ligand>
</feature>
<dbReference type="Gene3D" id="1.10.1520.10">
    <property type="entry name" value="Ribonuclease III domain"/>
    <property type="match status" value="1"/>
</dbReference>
<dbReference type="InterPro" id="IPR000999">
    <property type="entry name" value="RNase_III_dom"/>
</dbReference>
<comment type="subunit">
    <text evidence="9">Homodimer.</text>
</comment>
<dbReference type="InterPro" id="IPR014720">
    <property type="entry name" value="dsRBD_dom"/>
</dbReference>
<dbReference type="GO" id="GO:0003725">
    <property type="term" value="F:double-stranded RNA binding"/>
    <property type="evidence" value="ECO:0007669"/>
    <property type="project" value="TreeGrafter"/>
</dbReference>
<protein>
    <recommendedName>
        <fullName evidence="9">Ribonuclease 3</fullName>
        <ecNumber evidence="9">3.1.26.3</ecNumber>
    </recommendedName>
    <alternativeName>
        <fullName evidence="9">Ribonuclease III</fullName>
        <shortName evidence="9">RNase III</shortName>
    </alternativeName>
</protein>
<keyword evidence="9" id="KW-0479">Metal-binding</keyword>
<reference evidence="12" key="2">
    <citation type="submission" date="2021-09" db="EMBL/GenBank/DDBJ databases">
        <authorList>
            <person name="Gilroy R."/>
        </authorList>
    </citation>
    <scope>NUCLEOTIDE SEQUENCE</scope>
    <source>
        <strain evidence="12">ChiGjej5B5-7349</strain>
    </source>
</reference>
<keyword evidence="4 9" id="KW-0507">mRNA processing</keyword>
<dbReference type="Pfam" id="PF00035">
    <property type="entry name" value="dsrm"/>
    <property type="match status" value="1"/>
</dbReference>
<dbReference type="GO" id="GO:0046872">
    <property type="term" value="F:metal ion binding"/>
    <property type="evidence" value="ECO:0007669"/>
    <property type="project" value="UniProtKB-KW"/>
</dbReference>
<keyword evidence="9" id="KW-0963">Cytoplasm</keyword>
<evidence type="ECO:0000256" key="1">
    <source>
        <dbReference type="ARBA" id="ARBA00000109"/>
    </source>
</evidence>
<dbReference type="GO" id="GO:0008033">
    <property type="term" value="P:tRNA processing"/>
    <property type="evidence" value="ECO:0007669"/>
    <property type="project" value="UniProtKB-KW"/>
</dbReference>
<dbReference type="GO" id="GO:0019843">
    <property type="term" value="F:rRNA binding"/>
    <property type="evidence" value="ECO:0007669"/>
    <property type="project" value="UniProtKB-KW"/>
</dbReference>
<keyword evidence="9" id="KW-0819">tRNA processing</keyword>
<dbReference type="FunFam" id="1.10.1520.10:FF:000001">
    <property type="entry name" value="Ribonuclease 3"/>
    <property type="match status" value="1"/>
</dbReference>
<dbReference type="GO" id="GO:0006397">
    <property type="term" value="P:mRNA processing"/>
    <property type="evidence" value="ECO:0007669"/>
    <property type="project" value="UniProtKB-UniRule"/>
</dbReference>
<dbReference type="SMART" id="SM00535">
    <property type="entry name" value="RIBOc"/>
    <property type="match status" value="1"/>
</dbReference>
<dbReference type="Gene3D" id="3.30.160.20">
    <property type="match status" value="1"/>
</dbReference>
<evidence type="ECO:0000256" key="7">
    <source>
        <dbReference type="ARBA" id="ARBA00022801"/>
    </source>
</evidence>
<organism evidence="12 13">
    <name type="scientific">Brevibacterium senegalense</name>
    <dbReference type="NCBI Taxonomy" id="1033736"/>
    <lineage>
        <taxon>Bacteria</taxon>
        <taxon>Bacillati</taxon>
        <taxon>Actinomycetota</taxon>
        <taxon>Actinomycetes</taxon>
        <taxon>Micrococcales</taxon>
        <taxon>Brevibacteriaceae</taxon>
        <taxon>Brevibacterium</taxon>
    </lineage>
</organism>
<dbReference type="InterPro" id="IPR036389">
    <property type="entry name" value="RNase_III_sf"/>
</dbReference>
<dbReference type="Proteomes" id="UP000784435">
    <property type="component" value="Unassembled WGS sequence"/>
</dbReference>
<keyword evidence="5 9" id="KW-0540">Nuclease</keyword>
<evidence type="ECO:0000256" key="2">
    <source>
        <dbReference type="ARBA" id="ARBA00010183"/>
    </source>
</evidence>
<feature type="binding site" evidence="9">
    <location>
        <position position="118"/>
    </location>
    <ligand>
        <name>Mg(2+)</name>
        <dbReference type="ChEBI" id="CHEBI:18420"/>
    </ligand>
</feature>
<dbReference type="GO" id="GO:0004525">
    <property type="term" value="F:ribonuclease III activity"/>
    <property type="evidence" value="ECO:0007669"/>
    <property type="project" value="UniProtKB-UniRule"/>
</dbReference>
<accession>A0A921MC77</accession>
<feature type="domain" description="DRBM" evidence="10">
    <location>
        <begin position="159"/>
        <end position="227"/>
    </location>
</feature>
<evidence type="ECO:0000256" key="8">
    <source>
        <dbReference type="ARBA" id="ARBA00022884"/>
    </source>
</evidence>
<comment type="subcellular location">
    <subcellularLocation>
        <location evidence="9">Cytoplasm</location>
    </subcellularLocation>
</comment>
<keyword evidence="3 9" id="KW-0698">rRNA processing</keyword>
<dbReference type="PROSITE" id="PS00517">
    <property type="entry name" value="RNASE_3_1"/>
    <property type="match status" value="1"/>
</dbReference>
<sequence>MTDEDLTGLTKRLGVDIDPETLRLALTHRSFAFENGGIPTNERLEFLGDSVLQLVATESLFEDNPELPEGRLAKMRAAVVNTRALAGVARHHDVGAHLLLGKGEDATGGRDKDSILADTVEALIGACYVSRGREEAFALVHRFIDGMLADAVALGAGVDYKTTLQEAAADLDLGTVRYDVVGEGPAHARVFTATAITGETAWAQGQDSSKKAAEAVAAEAAVRAILAAHPQYTRRS</sequence>
<reference evidence="12" key="1">
    <citation type="journal article" date="2021" name="PeerJ">
        <title>Extensive microbial diversity within the chicken gut microbiome revealed by metagenomics and culture.</title>
        <authorList>
            <person name="Gilroy R."/>
            <person name="Ravi A."/>
            <person name="Getino M."/>
            <person name="Pursley I."/>
            <person name="Horton D.L."/>
            <person name="Alikhan N.F."/>
            <person name="Baker D."/>
            <person name="Gharbi K."/>
            <person name="Hall N."/>
            <person name="Watson M."/>
            <person name="Adriaenssens E.M."/>
            <person name="Foster-Nyarko E."/>
            <person name="Jarju S."/>
            <person name="Secka A."/>
            <person name="Antonio M."/>
            <person name="Oren A."/>
            <person name="Chaudhuri R.R."/>
            <person name="La Ragione R."/>
            <person name="Hildebrand F."/>
            <person name="Pallen M.J."/>
        </authorList>
    </citation>
    <scope>NUCLEOTIDE SEQUENCE</scope>
    <source>
        <strain evidence="12">ChiGjej5B5-7349</strain>
    </source>
</reference>
<feature type="active site" evidence="9">
    <location>
        <position position="49"/>
    </location>
</feature>
<keyword evidence="9" id="KW-0460">Magnesium</keyword>
<feature type="binding site" evidence="9">
    <location>
        <position position="121"/>
    </location>
    <ligand>
        <name>Mg(2+)</name>
        <dbReference type="ChEBI" id="CHEBI:18420"/>
    </ligand>
</feature>
<dbReference type="CDD" id="cd00593">
    <property type="entry name" value="RIBOc"/>
    <property type="match status" value="1"/>
</dbReference>
<comment type="cofactor">
    <cofactor evidence="9">
        <name>Mg(2+)</name>
        <dbReference type="ChEBI" id="CHEBI:18420"/>
    </cofactor>
</comment>
<name>A0A921MC77_9MICO</name>
<dbReference type="SUPFAM" id="SSF54768">
    <property type="entry name" value="dsRNA-binding domain-like"/>
    <property type="match status" value="1"/>
</dbReference>
<dbReference type="GO" id="GO:0010468">
    <property type="term" value="P:regulation of gene expression"/>
    <property type="evidence" value="ECO:0007669"/>
    <property type="project" value="TreeGrafter"/>
</dbReference>
<dbReference type="PROSITE" id="PS50137">
    <property type="entry name" value="DS_RBD"/>
    <property type="match status" value="1"/>
</dbReference>
<proteinExistence type="inferred from homology"/>
<dbReference type="Pfam" id="PF14622">
    <property type="entry name" value="Ribonucleas_3_3"/>
    <property type="match status" value="1"/>
</dbReference>
<dbReference type="PANTHER" id="PTHR11207:SF0">
    <property type="entry name" value="RIBONUCLEASE 3"/>
    <property type="match status" value="1"/>
</dbReference>
<dbReference type="AlphaFoldDB" id="A0A921MC77"/>
<dbReference type="GO" id="GO:0005737">
    <property type="term" value="C:cytoplasm"/>
    <property type="evidence" value="ECO:0007669"/>
    <property type="project" value="UniProtKB-SubCell"/>
</dbReference>
<evidence type="ECO:0000256" key="9">
    <source>
        <dbReference type="HAMAP-Rule" id="MF_00104"/>
    </source>
</evidence>
<evidence type="ECO:0000259" key="10">
    <source>
        <dbReference type="PROSITE" id="PS50137"/>
    </source>
</evidence>
<dbReference type="SMART" id="SM00358">
    <property type="entry name" value="DSRM"/>
    <property type="match status" value="1"/>
</dbReference>
<feature type="domain" description="RNase III" evidence="11">
    <location>
        <begin position="6"/>
        <end position="132"/>
    </location>
</feature>
<keyword evidence="8 9" id="KW-0694">RNA-binding</keyword>
<feature type="active site" evidence="9">
    <location>
        <position position="121"/>
    </location>
</feature>
<dbReference type="InterPro" id="IPR011907">
    <property type="entry name" value="RNase_III"/>
</dbReference>
<dbReference type="HAMAP" id="MF_00104">
    <property type="entry name" value="RNase_III"/>
    <property type="match status" value="1"/>
</dbReference>
<dbReference type="PROSITE" id="PS50142">
    <property type="entry name" value="RNASE_3_2"/>
    <property type="match status" value="1"/>
</dbReference>
<evidence type="ECO:0000256" key="6">
    <source>
        <dbReference type="ARBA" id="ARBA00022759"/>
    </source>
</evidence>
<evidence type="ECO:0000313" key="12">
    <source>
        <dbReference type="EMBL" id="HJG79460.1"/>
    </source>
</evidence>
<keyword evidence="7 9" id="KW-0378">Hydrolase</keyword>
<dbReference type="SUPFAM" id="SSF69065">
    <property type="entry name" value="RNase III domain-like"/>
    <property type="match status" value="1"/>
</dbReference>
<evidence type="ECO:0000256" key="5">
    <source>
        <dbReference type="ARBA" id="ARBA00022722"/>
    </source>
</evidence>
<keyword evidence="9" id="KW-0699">rRNA-binding</keyword>
<dbReference type="NCBIfam" id="TIGR02191">
    <property type="entry name" value="RNaseIII"/>
    <property type="match status" value="1"/>
</dbReference>
<dbReference type="PANTHER" id="PTHR11207">
    <property type="entry name" value="RIBONUCLEASE III"/>
    <property type="match status" value="1"/>
</dbReference>
<dbReference type="EC" id="3.1.26.3" evidence="9"/>
<dbReference type="GO" id="GO:0006364">
    <property type="term" value="P:rRNA processing"/>
    <property type="evidence" value="ECO:0007669"/>
    <property type="project" value="UniProtKB-UniRule"/>
</dbReference>
<gene>
    <name evidence="9 12" type="primary">rnc</name>
    <name evidence="12" type="ORF">K8V08_03515</name>
</gene>
<comment type="caution">
    <text evidence="12">The sequence shown here is derived from an EMBL/GenBank/DDBJ whole genome shotgun (WGS) entry which is preliminary data.</text>
</comment>
<evidence type="ECO:0000256" key="3">
    <source>
        <dbReference type="ARBA" id="ARBA00022552"/>
    </source>
</evidence>
<evidence type="ECO:0000256" key="4">
    <source>
        <dbReference type="ARBA" id="ARBA00022664"/>
    </source>
</evidence>